<sequence length="166" mass="18615">MIEVPGYLAKELEKEAAQKAEEAAKEDVSRETSAVEKMYVEPKSRVLDPSKADASLLEKMPNPTGWRMLILPYRGKSKTDGGIYIPDKVLEDGQIQTVVGYVLKQGPLAYKDESKFPNGAWCQEKDWVIFARYAGSRFRIDGGEVRILNDDEILATISDPEDIISF</sequence>
<evidence type="ECO:0000256" key="1">
    <source>
        <dbReference type="ARBA" id="ARBA00023186"/>
    </source>
</evidence>
<dbReference type="EMBL" id="KU970856">
    <property type="protein sequence ID" value="ASN63450.1"/>
    <property type="molecule type" value="Genomic_DNA"/>
</dbReference>
<dbReference type="InterPro" id="IPR011032">
    <property type="entry name" value="GroES-like_sf"/>
</dbReference>
<dbReference type="Gene3D" id="2.30.33.40">
    <property type="entry name" value="GroES chaperonin"/>
    <property type="match status" value="1"/>
</dbReference>
<dbReference type="InterPro" id="IPR037124">
    <property type="entry name" value="Chaperonin_GroES_sf"/>
</dbReference>
<dbReference type="CDD" id="cd00320">
    <property type="entry name" value="cpn10"/>
    <property type="match status" value="1"/>
</dbReference>
<dbReference type="GO" id="GO:0005524">
    <property type="term" value="F:ATP binding"/>
    <property type="evidence" value="ECO:0007669"/>
    <property type="project" value="InterPro"/>
</dbReference>
<accession>A0A221S3G0</accession>
<name>A0A221S3G0_9VIRU</name>
<dbReference type="GO" id="GO:0044183">
    <property type="term" value="F:protein folding chaperone"/>
    <property type="evidence" value="ECO:0007669"/>
    <property type="project" value="InterPro"/>
</dbReference>
<protein>
    <submittedName>
        <fullName evidence="2">Co-chaperonin GroES</fullName>
    </submittedName>
</protein>
<dbReference type="SUPFAM" id="SSF50129">
    <property type="entry name" value="GroES-like"/>
    <property type="match status" value="1"/>
</dbReference>
<proteinExistence type="predicted"/>
<evidence type="ECO:0000313" key="2">
    <source>
        <dbReference type="EMBL" id="ASN63450.1"/>
    </source>
</evidence>
<dbReference type="InterPro" id="IPR020818">
    <property type="entry name" value="Chaperonin_GroES"/>
</dbReference>
<gene>
    <name evidence="2" type="primary">groES</name>
</gene>
<dbReference type="Pfam" id="PF00166">
    <property type="entry name" value="Cpn10"/>
    <property type="match status" value="1"/>
</dbReference>
<reference evidence="2" key="1">
    <citation type="submission" date="2016-03" db="EMBL/GenBank/DDBJ databases">
        <title>Novel chaperonins are prevalent in the virioplankton and link to viral biology and ecology.</title>
        <authorList>
            <person name="Marine R.L."/>
            <person name="Nasko D.J."/>
            <person name="Polson S.W."/>
            <person name="Wommack K.E."/>
        </authorList>
    </citation>
    <scope>NUCLEOTIDE SEQUENCE</scope>
</reference>
<organism evidence="2">
    <name type="scientific">uncultured virus</name>
    <dbReference type="NCBI Taxonomy" id="340016"/>
    <lineage>
        <taxon>Viruses</taxon>
        <taxon>environmental samples</taxon>
    </lineage>
</organism>
<keyword evidence="1" id="KW-0143">Chaperone</keyword>